<evidence type="ECO:0000313" key="3">
    <source>
        <dbReference type="RefSeq" id="XP_026734508.1"/>
    </source>
</evidence>
<keyword evidence="1" id="KW-0732">Signal</keyword>
<dbReference type="GeneID" id="113498624"/>
<evidence type="ECO:0000313" key="2">
    <source>
        <dbReference type="Proteomes" id="UP000322000"/>
    </source>
</evidence>
<sequence>MYKIFFLFAIASVVALPHDDVKNVDKVRVIKKDCASGILSPACLKVGAITLLEKLNGKDEVSILPGVSLVKDAGKSNMESVAADFARSFSSDSDEKLDKSLLYHVGSFLDSHSVKLRLLDDSAVEEAKSAMEEGRAKNGLGMGGKKGGMGGLIAMAMMMKGMYM</sequence>
<dbReference type="GO" id="GO:0016020">
    <property type="term" value="C:membrane"/>
    <property type="evidence" value="ECO:0007669"/>
    <property type="project" value="TreeGrafter"/>
</dbReference>
<dbReference type="InterPro" id="IPR012464">
    <property type="entry name" value="DUF1676"/>
</dbReference>
<dbReference type="PANTHER" id="PTHR21879:SF9">
    <property type="entry name" value="OSIRIS 16"/>
    <property type="match status" value="1"/>
</dbReference>
<keyword evidence="2" id="KW-1185">Reference proteome</keyword>
<evidence type="ECO:0000256" key="1">
    <source>
        <dbReference type="SAM" id="SignalP"/>
    </source>
</evidence>
<dbReference type="OrthoDB" id="6627399at2759"/>
<feature type="chain" id="PRO_5028888615" evidence="1">
    <location>
        <begin position="16"/>
        <end position="164"/>
    </location>
</feature>
<reference evidence="3" key="1">
    <citation type="submission" date="2025-08" db="UniProtKB">
        <authorList>
            <consortium name="RefSeq"/>
        </authorList>
    </citation>
    <scope>IDENTIFICATION</scope>
</reference>
<dbReference type="KEGG" id="tnl:113498624"/>
<protein>
    <submittedName>
        <fullName evidence="3">Uncharacterized protein LOC113498624</fullName>
    </submittedName>
</protein>
<organism evidence="2 3">
    <name type="scientific">Trichoplusia ni</name>
    <name type="common">Cabbage looper</name>
    <dbReference type="NCBI Taxonomy" id="7111"/>
    <lineage>
        <taxon>Eukaryota</taxon>
        <taxon>Metazoa</taxon>
        <taxon>Ecdysozoa</taxon>
        <taxon>Arthropoda</taxon>
        <taxon>Hexapoda</taxon>
        <taxon>Insecta</taxon>
        <taxon>Pterygota</taxon>
        <taxon>Neoptera</taxon>
        <taxon>Endopterygota</taxon>
        <taxon>Lepidoptera</taxon>
        <taxon>Glossata</taxon>
        <taxon>Ditrysia</taxon>
        <taxon>Noctuoidea</taxon>
        <taxon>Noctuidae</taxon>
        <taxon>Plusiinae</taxon>
        <taxon>Trichoplusia</taxon>
    </lineage>
</organism>
<dbReference type="Pfam" id="PF07898">
    <property type="entry name" value="DUF1676"/>
    <property type="match status" value="1"/>
</dbReference>
<dbReference type="AlphaFoldDB" id="A0A7E5W1K2"/>
<proteinExistence type="predicted"/>
<dbReference type="RefSeq" id="XP_026734508.1">
    <property type="nucleotide sequence ID" value="XM_026878707.1"/>
</dbReference>
<dbReference type="Proteomes" id="UP000322000">
    <property type="component" value="Chromosome 1"/>
</dbReference>
<feature type="signal peptide" evidence="1">
    <location>
        <begin position="1"/>
        <end position="15"/>
    </location>
</feature>
<dbReference type="InParanoid" id="A0A7E5W1K2"/>
<dbReference type="PANTHER" id="PTHR21879">
    <property type="entry name" value="FI03362P-RELATED-RELATED"/>
    <property type="match status" value="1"/>
</dbReference>
<gene>
    <name evidence="3" type="primary">LOC113498624</name>
</gene>
<name>A0A7E5W1K2_TRINI</name>
<accession>A0A7E5W1K2</accession>